<dbReference type="CDD" id="cd05374">
    <property type="entry name" value="17beta-HSD-like_SDR_c"/>
    <property type="match status" value="1"/>
</dbReference>
<dbReference type="GO" id="GO:0016491">
    <property type="term" value="F:oxidoreductase activity"/>
    <property type="evidence" value="ECO:0007669"/>
    <property type="project" value="TreeGrafter"/>
</dbReference>
<reference evidence="3" key="1">
    <citation type="submission" date="2020-10" db="EMBL/GenBank/DDBJ databases">
        <title>Taxonomic study of unclassified bacteria belonging to the class Ktedonobacteria.</title>
        <authorList>
            <person name="Yabe S."/>
            <person name="Wang C.M."/>
            <person name="Zheng Y."/>
            <person name="Sakai Y."/>
            <person name="Cavaletti L."/>
            <person name="Monciardini P."/>
            <person name="Donadio S."/>
        </authorList>
    </citation>
    <scope>NUCLEOTIDE SEQUENCE</scope>
    <source>
        <strain evidence="3">ID150040</strain>
    </source>
</reference>
<sequence length="294" mass="32804">MDKKTIVITGCSSGFGRITALTLAEKGWHVFGTVRKETDRESLIAEAGRHGCSQNLTILFCDITQQEQVEQLMEQVTEHLRGDEAMEHEEHVPRLDALMNNAGTAYGGPIELLPIEDLRNQFEINVFAQIAVTQAFLPLLKEARGIIIMVSSIGGRVATPIAGAYNASKAALEFLSDALRIELVPFGVRVVLVEPISSPTDIWNTSLERALQRIGAQREGPYERLLQVSERFAKRFSKQGFPPQVFADMVAHILESDRPGVRYAVPRSAAIPMTIGRLLPDRLRDYLVRRTLKW</sequence>
<keyword evidence="4" id="KW-1185">Reference proteome</keyword>
<dbReference type="PROSITE" id="PS00061">
    <property type="entry name" value="ADH_SHORT"/>
    <property type="match status" value="1"/>
</dbReference>
<gene>
    <name evidence="3" type="ORF">KSF_023820</name>
</gene>
<dbReference type="PRINTS" id="PR00081">
    <property type="entry name" value="GDHRDH"/>
</dbReference>
<dbReference type="InterPro" id="IPR036291">
    <property type="entry name" value="NAD(P)-bd_dom_sf"/>
</dbReference>
<dbReference type="GO" id="GO:0008202">
    <property type="term" value="P:steroid metabolic process"/>
    <property type="evidence" value="ECO:0007669"/>
    <property type="project" value="TreeGrafter"/>
</dbReference>
<evidence type="ECO:0000313" key="4">
    <source>
        <dbReference type="Proteomes" id="UP000597444"/>
    </source>
</evidence>
<dbReference type="Proteomes" id="UP000597444">
    <property type="component" value="Unassembled WGS sequence"/>
</dbReference>
<evidence type="ECO:0000313" key="3">
    <source>
        <dbReference type="EMBL" id="GHO92334.1"/>
    </source>
</evidence>
<comment type="similarity">
    <text evidence="1 2">Belongs to the short-chain dehydrogenases/reductases (SDR) family.</text>
</comment>
<organism evidence="3 4">
    <name type="scientific">Reticulibacter mediterranei</name>
    <dbReference type="NCBI Taxonomy" id="2778369"/>
    <lineage>
        <taxon>Bacteria</taxon>
        <taxon>Bacillati</taxon>
        <taxon>Chloroflexota</taxon>
        <taxon>Ktedonobacteria</taxon>
        <taxon>Ktedonobacterales</taxon>
        <taxon>Reticulibacteraceae</taxon>
        <taxon>Reticulibacter</taxon>
    </lineage>
</organism>
<proteinExistence type="inferred from homology"/>
<dbReference type="PANTHER" id="PTHR43313:SF1">
    <property type="entry name" value="3BETA-HYDROXYSTEROID DEHYDROGENASE DHS-16"/>
    <property type="match status" value="1"/>
</dbReference>
<protein>
    <submittedName>
        <fullName evidence="3">Short-chain dehydrogenase/reductase</fullName>
    </submittedName>
</protein>
<dbReference type="Gene3D" id="3.40.50.720">
    <property type="entry name" value="NAD(P)-binding Rossmann-like Domain"/>
    <property type="match status" value="1"/>
</dbReference>
<dbReference type="InterPro" id="IPR020904">
    <property type="entry name" value="Sc_DH/Rdtase_CS"/>
</dbReference>
<dbReference type="SUPFAM" id="SSF51735">
    <property type="entry name" value="NAD(P)-binding Rossmann-fold domains"/>
    <property type="match status" value="1"/>
</dbReference>
<dbReference type="InterPro" id="IPR002347">
    <property type="entry name" value="SDR_fam"/>
</dbReference>
<comment type="caution">
    <text evidence="3">The sequence shown here is derived from an EMBL/GenBank/DDBJ whole genome shotgun (WGS) entry which is preliminary data.</text>
</comment>
<dbReference type="Pfam" id="PF00106">
    <property type="entry name" value="adh_short"/>
    <property type="match status" value="1"/>
</dbReference>
<dbReference type="EMBL" id="BNJK01000001">
    <property type="protein sequence ID" value="GHO92334.1"/>
    <property type="molecule type" value="Genomic_DNA"/>
</dbReference>
<dbReference type="AlphaFoldDB" id="A0A8J3MYQ9"/>
<name>A0A8J3MYQ9_9CHLR</name>
<dbReference type="RefSeq" id="WP_220203174.1">
    <property type="nucleotide sequence ID" value="NZ_BNJK01000001.1"/>
</dbReference>
<evidence type="ECO:0000256" key="1">
    <source>
        <dbReference type="ARBA" id="ARBA00006484"/>
    </source>
</evidence>
<dbReference type="PANTHER" id="PTHR43313">
    <property type="entry name" value="SHORT-CHAIN DEHYDROGENASE/REDUCTASE FAMILY 9C"/>
    <property type="match status" value="1"/>
</dbReference>
<accession>A0A8J3MYQ9</accession>
<dbReference type="PRINTS" id="PR00080">
    <property type="entry name" value="SDRFAMILY"/>
</dbReference>
<evidence type="ECO:0000256" key="2">
    <source>
        <dbReference type="RuleBase" id="RU000363"/>
    </source>
</evidence>